<keyword evidence="4 8" id="KW-0812">Transmembrane</keyword>
<dbReference type="SUPFAM" id="SSF56317">
    <property type="entry name" value="Carbon-nitrogen hydrolase"/>
    <property type="match status" value="1"/>
</dbReference>
<evidence type="ECO:0000256" key="2">
    <source>
        <dbReference type="ARBA" id="ARBA00022475"/>
    </source>
</evidence>
<organism evidence="10 11">
    <name type="scientific">Leucobacter muris</name>
    <dbReference type="NCBI Taxonomy" id="1935379"/>
    <lineage>
        <taxon>Bacteria</taxon>
        <taxon>Bacillati</taxon>
        <taxon>Actinomycetota</taxon>
        <taxon>Actinomycetes</taxon>
        <taxon>Micrococcales</taxon>
        <taxon>Microbacteriaceae</taxon>
        <taxon>Leucobacter</taxon>
    </lineage>
</organism>
<dbReference type="EMBL" id="CP035037">
    <property type="protein sequence ID" value="QAB17947.1"/>
    <property type="molecule type" value="Genomic_DNA"/>
</dbReference>
<dbReference type="Pfam" id="PF00795">
    <property type="entry name" value="CN_hydrolase"/>
    <property type="match status" value="1"/>
</dbReference>
<evidence type="ECO:0000313" key="11">
    <source>
        <dbReference type="Proteomes" id="UP000285768"/>
    </source>
</evidence>
<dbReference type="Gene3D" id="3.60.110.10">
    <property type="entry name" value="Carbon-nitrogen hydrolase"/>
    <property type="match status" value="1"/>
</dbReference>
<dbReference type="PANTHER" id="PTHR38686:SF1">
    <property type="entry name" value="APOLIPOPROTEIN N-ACYLTRANSFERASE"/>
    <property type="match status" value="1"/>
</dbReference>
<dbReference type="HAMAP" id="MF_01148">
    <property type="entry name" value="Lnt"/>
    <property type="match status" value="1"/>
</dbReference>
<comment type="similarity">
    <text evidence="8">Belongs to the CN hydrolase family. Apolipoprotein N-acyltransferase subfamily.</text>
</comment>
<feature type="transmembrane region" description="Helical" evidence="8">
    <location>
        <begin position="9"/>
        <end position="25"/>
    </location>
</feature>
<dbReference type="InterPro" id="IPR036526">
    <property type="entry name" value="C-N_Hydrolase_sf"/>
</dbReference>
<feature type="transmembrane region" description="Helical" evidence="8">
    <location>
        <begin position="517"/>
        <end position="536"/>
    </location>
</feature>
<evidence type="ECO:0000313" key="10">
    <source>
        <dbReference type="EMBL" id="QAB17947.1"/>
    </source>
</evidence>
<feature type="transmembrane region" description="Helical" evidence="8">
    <location>
        <begin position="214"/>
        <end position="235"/>
    </location>
</feature>
<dbReference type="InterPro" id="IPR004563">
    <property type="entry name" value="Apolipo_AcylTrfase"/>
</dbReference>
<feature type="transmembrane region" description="Helical" evidence="8">
    <location>
        <begin position="62"/>
        <end position="79"/>
    </location>
</feature>
<dbReference type="NCBIfam" id="TIGR00546">
    <property type="entry name" value="lnt"/>
    <property type="match status" value="1"/>
</dbReference>
<keyword evidence="3 8" id="KW-0808">Transferase</keyword>
<dbReference type="Pfam" id="PF20154">
    <property type="entry name" value="LNT_N"/>
    <property type="match status" value="1"/>
</dbReference>
<proteinExistence type="inferred from homology"/>
<comment type="catalytic activity">
    <reaction evidence="8">
        <text>N-terminal S-1,2-diacyl-sn-glyceryl-L-cysteinyl-[lipoprotein] + a glycerophospholipid = N-acyl-S-1,2-diacyl-sn-glyceryl-L-cysteinyl-[lipoprotein] + a 2-acyl-sn-glycero-3-phospholipid + H(+)</text>
        <dbReference type="Rhea" id="RHEA:48228"/>
        <dbReference type="Rhea" id="RHEA-COMP:14681"/>
        <dbReference type="Rhea" id="RHEA-COMP:14684"/>
        <dbReference type="ChEBI" id="CHEBI:15378"/>
        <dbReference type="ChEBI" id="CHEBI:136912"/>
        <dbReference type="ChEBI" id="CHEBI:140656"/>
        <dbReference type="ChEBI" id="CHEBI:140657"/>
        <dbReference type="ChEBI" id="CHEBI:140660"/>
        <dbReference type="EC" id="2.3.1.269"/>
    </reaction>
</comment>
<keyword evidence="7 8" id="KW-0012">Acyltransferase</keyword>
<gene>
    <name evidence="8 10" type="primary">lnt</name>
    <name evidence="10" type="ORF">Leucomu_08460</name>
</gene>
<dbReference type="CDD" id="cd07571">
    <property type="entry name" value="ALP_N-acyl_transferase"/>
    <property type="match status" value="1"/>
</dbReference>
<dbReference type="InterPro" id="IPR003010">
    <property type="entry name" value="C-N_Hydrolase"/>
</dbReference>
<comment type="subcellular location">
    <subcellularLocation>
        <location evidence="1 8">Cell membrane</location>
        <topology evidence="1 8">Multi-pass membrane protein</topology>
    </subcellularLocation>
</comment>
<feature type="transmembrane region" description="Helical" evidence="8">
    <location>
        <begin position="119"/>
        <end position="137"/>
    </location>
</feature>
<evidence type="ECO:0000256" key="3">
    <source>
        <dbReference type="ARBA" id="ARBA00022679"/>
    </source>
</evidence>
<reference evidence="10 11" key="1">
    <citation type="submission" date="2019-01" db="EMBL/GenBank/DDBJ databases">
        <title>Leucobacter muris sp. nov. isolated from the nose of a laboratory mouse.</title>
        <authorList>
            <person name="Benga L."/>
            <person name="Sproeer C."/>
            <person name="Schumann P."/>
            <person name="Verbarg S."/>
            <person name="Bunk B."/>
            <person name="Engelhardt E."/>
            <person name="Benten P.M."/>
            <person name="Sager M."/>
        </authorList>
    </citation>
    <scope>NUCLEOTIDE SEQUENCE [LARGE SCALE GENOMIC DNA]</scope>
    <source>
        <strain evidence="10 11">DSM 101948</strain>
    </source>
</reference>
<feature type="transmembrane region" description="Helical" evidence="8">
    <location>
        <begin position="170"/>
        <end position="193"/>
    </location>
</feature>
<feature type="transmembrane region" description="Helical" evidence="8">
    <location>
        <begin position="85"/>
        <end position="107"/>
    </location>
</feature>
<evidence type="ECO:0000256" key="1">
    <source>
        <dbReference type="ARBA" id="ARBA00004651"/>
    </source>
</evidence>
<evidence type="ECO:0000256" key="5">
    <source>
        <dbReference type="ARBA" id="ARBA00022989"/>
    </source>
</evidence>
<dbReference type="InterPro" id="IPR045378">
    <property type="entry name" value="LNT_N"/>
</dbReference>
<evidence type="ECO:0000256" key="8">
    <source>
        <dbReference type="HAMAP-Rule" id="MF_01148"/>
    </source>
</evidence>
<dbReference type="EC" id="2.3.1.269" evidence="8"/>
<accession>A0ABX5QFW3</accession>
<keyword evidence="11" id="KW-1185">Reference proteome</keyword>
<feature type="domain" description="CN hydrolase" evidence="9">
    <location>
        <begin position="246"/>
        <end position="502"/>
    </location>
</feature>
<keyword evidence="2 8" id="KW-1003">Cell membrane</keyword>
<dbReference type="PANTHER" id="PTHR38686">
    <property type="entry name" value="APOLIPOPROTEIN N-ACYLTRANSFERASE"/>
    <property type="match status" value="1"/>
</dbReference>
<protein>
    <recommendedName>
        <fullName evidence="8">Apolipoprotein N-acyltransferase</fullName>
        <shortName evidence="8">ALP N-acyltransferase</shortName>
        <ecNumber evidence="8">2.3.1.269</ecNumber>
    </recommendedName>
</protein>
<dbReference type="Proteomes" id="UP000285768">
    <property type="component" value="Chromosome"/>
</dbReference>
<keyword evidence="6 8" id="KW-0472">Membrane</keyword>
<feature type="transmembrane region" description="Helical" evidence="8">
    <location>
        <begin position="31"/>
        <end position="50"/>
    </location>
</feature>
<comment type="function">
    <text evidence="8">Catalyzes the phospholipid dependent N-acylation of the N-terminal cysteine of apolipoprotein, the last step in lipoprotein maturation.</text>
</comment>
<evidence type="ECO:0000256" key="7">
    <source>
        <dbReference type="ARBA" id="ARBA00023315"/>
    </source>
</evidence>
<dbReference type="RefSeq" id="WP_128386942.1">
    <property type="nucleotide sequence ID" value="NZ_CP035037.1"/>
</dbReference>
<name>A0ABX5QFW3_9MICO</name>
<evidence type="ECO:0000256" key="4">
    <source>
        <dbReference type="ARBA" id="ARBA00022692"/>
    </source>
</evidence>
<evidence type="ECO:0000256" key="6">
    <source>
        <dbReference type="ARBA" id="ARBA00023136"/>
    </source>
</evidence>
<dbReference type="PROSITE" id="PS50263">
    <property type="entry name" value="CN_HYDROLASE"/>
    <property type="match status" value="1"/>
</dbReference>
<keyword evidence="5 8" id="KW-1133">Transmembrane helix</keyword>
<evidence type="ECO:0000259" key="9">
    <source>
        <dbReference type="PROSITE" id="PS50263"/>
    </source>
</evidence>
<sequence length="561" mass="57886">MTPTLIARLPWWVSLIAAAAGGYLLDVASPALAWWPAAIAGAALVFASVWQQPWQIGLQAGLVAGAAFWAPHISWLTLYLGPVPWLGLCAVMVLWFALFGIAAAAATRGIARLPWFSERVGALVVAQSLAAAGLWVLREQVQGSWPYGGFAWGRLAHTQADGPLAQAVSWVGFAGLSGLLALACALPVAALLSRRSAAVGASGIGASGIGGARLRGPVLPAAAAALVLLLVMALVPAPPLPQTGALRVAAVQGDSKSGIFDDRESGDVLRDHVAATEELLDRLEADDETVDVIVWPENSAEFALPDNPLAAQRVARLAKRAGAPIVVGTILANPDGSYTNSSLIWGPEGAEPGRYDKRYPVPFAEYMPNREFFRALAPDLVDLVQLEYTAGVLPAAFEVPSAAGPVRAGLAICFDIIFDAQAVAMGGDGAEVIFAQTNNADFGRTDESAQQLAIARLRAVETGRALVNISTVGTSAVVAPDGGDLATLTPFTADAMVAEVPLVEGKTPALNAGSAIAAFWMAMGALGCAVAAAATWRRGGRAAAADAPRAVPRALRGSGAR</sequence>
<comment type="pathway">
    <text evidence="8">Protein modification; lipoprotein biosynthesis (N-acyl transfer).</text>
</comment>